<dbReference type="PROSITE" id="PS00086">
    <property type="entry name" value="CYTOCHROME_P450"/>
    <property type="match status" value="1"/>
</dbReference>
<keyword evidence="8" id="KW-1185">Reference proteome</keyword>
<dbReference type="InterPro" id="IPR050121">
    <property type="entry name" value="Cytochrome_P450_monoxygenase"/>
</dbReference>
<keyword evidence="3" id="KW-0328">Glycosyltransferase</keyword>
<dbReference type="Proteomes" id="UP000503540">
    <property type="component" value="Chromosome"/>
</dbReference>
<dbReference type="GO" id="GO:0016757">
    <property type="term" value="F:glycosyltransferase activity"/>
    <property type="evidence" value="ECO:0007669"/>
    <property type="project" value="UniProtKB-KW"/>
</dbReference>
<evidence type="ECO:0000313" key="7">
    <source>
        <dbReference type="EMBL" id="QIS10231.1"/>
    </source>
</evidence>
<dbReference type="GO" id="GO:0016705">
    <property type="term" value="F:oxidoreductase activity, acting on paired donors, with incorporation or reduction of molecular oxygen"/>
    <property type="evidence" value="ECO:0007669"/>
    <property type="project" value="InterPro"/>
</dbReference>
<feature type="binding site" description="axial binding residue" evidence="5">
    <location>
        <position position="852"/>
    </location>
    <ligand>
        <name>heme</name>
        <dbReference type="ChEBI" id="CHEBI:30413"/>
    </ligand>
    <ligandPart>
        <name>Fe</name>
        <dbReference type="ChEBI" id="CHEBI:18248"/>
    </ligandPart>
</feature>
<reference evidence="7 8" key="1">
    <citation type="journal article" date="2019" name="ACS Chem. Biol.">
        <title>Identification and Mobilization of a Cryptic Antibiotic Biosynthesis Gene Locus from a Human-Pathogenic Nocardia Isolate.</title>
        <authorList>
            <person name="Herisse M."/>
            <person name="Ishida K."/>
            <person name="Porter J.L."/>
            <person name="Howden B."/>
            <person name="Hertweck C."/>
            <person name="Stinear T.P."/>
            <person name="Pidot S.J."/>
        </authorList>
    </citation>
    <scope>NUCLEOTIDE SEQUENCE [LARGE SCALE GENOMIC DNA]</scope>
    <source>
        <strain evidence="7 8">AUSMDU00012717</strain>
    </source>
</reference>
<evidence type="ECO:0000256" key="4">
    <source>
        <dbReference type="ARBA" id="ARBA00022679"/>
    </source>
</evidence>
<keyword evidence="5" id="KW-0408">Iron</keyword>
<dbReference type="InterPro" id="IPR036396">
    <property type="entry name" value="Cyt_P450_sf"/>
</dbReference>
<dbReference type="EMBL" id="CP046172">
    <property type="protein sequence ID" value="QIS10231.1"/>
    <property type="molecule type" value="Genomic_DNA"/>
</dbReference>
<name>A0A6G9YAJ0_9NOCA</name>
<dbReference type="KEGG" id="nah:F5544_11695"/>
<comment type="cofactor">
    <cofactor evidence="1 5">
        <name>heme</name>
        <dbReference type="ChEBI" id="CHEBI:30413"/>
    </cofactor>
</comment>
<evidence type="ECO:0000256" key="3">
    <source>
        <dbReference type="ARBA" id="ARBA00022676"/>
    </source>
</evidence>
<dbReference type="PANTHER" id="PTHR24305">
    <property type="entry name" value="CYTOCHROME P450"/>
    <property type="match status" value="1"/>
</dbReference>
<dbReference type="GO" id="GO:0004497">
    <property type="term" value="F:monooxygenase activity"/>
    <property type="evidence" value="ECO:0007669"/>
    <property type="project" value="InterPro"/>
</dbReference>
<sequence>MSWPRRCSSRPRASAGCTSPRVPVSGIEILMPPPPVFWWLSESGSSALLIITVISMHVVLFTDFHPATIGGIQTSVRAQRRGLERLGHRVTVFTAPAPESTEPDPDVVVLSALAGVAVNGFAMVLPTPANNHRIDAVFAERGPVDIVHVHTTYGVAIAGLRAARRHGIPLVQTVHSRDDAFIEHTSPVPYLSALTLRLLHGRFVSHRWPMPRNAESRAARHAWRTMVGQAQAADAVIAPSAHFAARLRAHGLTRPAHVVSNGVDDELLDRARAEIPGTAASSGPLRVLWCARLSAEKRPLAAIEAVAAAPGCTLDMYGDGDLREAVRAAIETAGIADRVRLHGDVPQADCLAAMAGHDVMLFPSSGFDTQGMAVLEAVAMRLPVVYCDPDLAETVPEGGGVRTGDPSPAAIASVLRELSGDRALLAPMRKVLAQHADSARQSGLTAAILDIYDEVLDRPKSAGPVGIPTAPGRIPLLGHSLVALRGGLDFVRSLSDVGPIVAIYLGPRPAYVVTTPELIRAVAFGDAGEFHREELRGAIQEVIRGASNVLSGPPHELRRRMIAPALRQRRLNEYAGVAADLANSWAAALPSGQRHNLVHEAHRLVLDTISATLFTADFSADAKREVRQNIPWLLGQVIQRAALPEPVRRLRVIANRRFTAKAARVRAEISKVVTEYRRADRDFHDVLSALVRHTDPETGTKLSDADIIDELLLMLAAGVGSTASILSWVWHEIMRHPDVEAAVRAELDAVVGTEPVRPEHIPSLPYLRQVIMETLRIWSPWVSTQTADGPVTLGDTTLPDGSMIVYSPYMIHHDPRHYPSPETFDPGRWAPDRLAEIDKKALLPFGLGPRHCPGNTFATMTITLTTAALFTRWRPTPDPEYRVRPTTLDFVPTPSGLPVTLTRR</sequence>
<keyword evidence="4" id="KW-0808">Transferase</keyword>
<accession>A0A6G9YAJ0</accession>
<gene>
    <name evidence="7" type="ORF">F5544_11695</name>
</gene>
<dbReference type="InterPro" id="IPR028098">
    <property type="entry name" value="Glyco_trans_4-like_N"/>
</dbReference>
<comment type="similarity">
    <text evidence="2">Belongs to the cytochrome P450 family.</text>
</comment>
<dbReference type="PRINTS" id="PR00463">
    <property type="entry name" value="EP450I"/>
</dbReference>
<dbReference type="PRINTS" id="PR00385">
    <property type="entry name" value="P450"/>
</dbReference>
<keyword evidence="5" id="KW-0479">Metal-binding</keyword>
<dbReference type="Pfam" id="PF13692">
    <property type="entry name" value="Glyco_trans_1_4"/>
    <property type="match status" value="1"/>
</dbReference>
<organism evidence="7 8">
    <name type="scientific">Nocardia arthritidis</name>
    <dbReference type="NCBI Taxonomy" id="228602"/>
    <lineage>
        <taxon>Bacteria</taxon>
        <taxon>Bacillati</taxon>
        <taxon>Actinomycetota</taxon>
        <taxon>Actinomycetes</taxon>
        <taxon>Mycobacteriales</taxon>
        <taxon>Nocardiaceae</taxon>
        <taxon>Nocardia</taxon>
    </lineage>
</organism>
<dbReference type="GO" id="GO:0005506">
    <property type="term" value="F:iron ion binding"/>
    <property type="evidence" value="ECO:0007669"/>
    <property type="project" value="InterPro"/>
</dbReference>
<dbReference type="InterPro" id="IPR001128">
    <property type="entry name" value="Cyt_P450"/>
</dbReference>
<dbReference type="Pfam" id="PF13439">
    <property type="entry name" value="Glyco_transf_4"/>
    <property type="match status" value="1"/>
</dbReference>
<dbReference type="PANTHER" id="PTHR24305:SF166">
    <property type="entry name" value="CYTOCHROME P450 12A4, MITOCHONDRIAL-RELATED"/>
    <property type="match status" value="1"/>
</dbReference>
<dbReference type="GO" id="GO:0020037">
    <property type="term" value="F:heme binding"/>
    <property type="evidence" value="ECO:0007669"/>
    <property type="project" value="InterPro"/>
</dbReference>
<dbReference type="InterPro" id="IPR002401">
    <property type="entry name" value="Cyt_P450_E_grp-I"/>
</dbReference>
<keyword evidence="5" id="KW-0349">Heme</keyword>
<evidence type="ECO:0000256" key="1">
    <source>
        <dbReference type="ARBA" id="ARBA00001971"/>
    </source>
</evidence>
<feature type="domain" description="Glycosyltransferase subfamily 4-like N-terminal" evidence="6">
    <location>
        <begin position="69"/>
        <end position="266"/>
    </location>
</feature>
<dbReference type="SUPFAM" id="SSF53756">
    <property type="entry name" value="UDP-Glycosyltransferase/glycogen phosphorylase"/>
    <property type="match status" value="1"/>
</dbReference>
<dbReference type="AlphaFoldDB" id="A0A6G9YAJ0"/>
<dbReference type="SUPFAM" id="SSF48264">
    <property type="entry name" value="Cytochrome P450"/>
    <property type="match status" value="1"/>
</dbReference>
<dbReference type="InterPro" id="IPR017972">
    <property type="entry name" value="Cyt_P450_CS"/>
</dbReference>
<evidence type="ECO:0000256" key="5">
    <source>
        <dbReference type="PIRSR" id="PIRSR602401-1"/>
    </source>
</evidence>
<evidence type="ECO:0000259" key="6">
    <source>
        <dbReference type="Pfam" id="PF13439"/>
    </source>
</evidence>
<evidence type="ECO:0000256" key="2">
    <source>
        <dbReference type="ARBA" id="ARBA00010617"/>
    </source>
</evidence>
<proteinExistence type="inferred from homology"/>
<evidence type="ECO:0000313" key="8">
    <source>
        <dbReference type="Proteomes" id="UP000503540"/>
    </source>
</evidence>
<protein>
    <submittedName>
        <fullName evidence="7">Cytochrome P450</fullName>
    </submittedName>
</protein>
<dbReference type="Gene3D" id="1.10.630.10">
    <property type="entry name" value="Cytochrome P450"/>
    <property type="match status" value="1"/>
</dbReference>
<dbReference type="Gene3D" id="3.40.50.2000">
    <property type="entry name" value="Glycogen Phosphorylase B"/>
    <property type="match status" value="2"/>
</dbReference>
<dbReference type="Pfam" id="PF00067">
    <property type="entry name" value="p450"/>
    <property type="match status" value="1"/>
</dbReference>